<comment type="similarity">
    <text evidence="2">Belongs to the SusD family.</text>
</comment>
<comment type="subcellular location">
    <subcellularLocation>
        <location evidence="1">Cell outer membrane</location>
    </subcellularLocation>
</comment>
<sequence>MDFNKKVIALLAVALLATGSWSCKKITDEVPEDKLDITNAYQNTSDADAAVIGIYGQFLGLEKLYILQNEVRADLVDVTGNADAYLKQLSNHTTTKDNPYVDPRPYYAVILNINDALKNFNIMVANHKMSVDDYNKHYADLGALRSWIYLQLGAQYGSVPYITDPVENVEDVKNLSLYPRISFDDLLTRLIDFTEKLPYKEVYAYPAGNALIVGIDGQNTQKIFICKPFVLGDLYLWKGNYLKAAENYAKIMNVENNNTNINIQFDVYKVVGYLSSAYNDLTVRYARGQDEGSLITDGGWRNMFIQPTNNITWNSEFFWGIPYNPSYKPGNPMVEVCSSLYGKYLIKPSQVAIDNWNAQRQYSGIPYDARGKLSYENSVAGPVITKLTDNNTALSSFNKGGKWGIYRAGLLHLRFAEAANRDGQGKLGWAFMNIGIQDTYYTGTYVSGAKSPVSTAEINTMQTPYPTTSPYYFDARSNSDYKSPWYRNTGIRNRAGVRAIDVSYQTDMLGLEGKLIDEDALELAFEGNRWPDLVRVARRQNNPAFLAERVYQKLLKAGDPNASATRSKLMTPANWYLPFDWGK</sequence>
<accession>A0A0C1FD96</accession>
<evidence type="ECO:0000313" key="8">
    <source>
        <dbReference type="Proteomes" id="UP000031246"/>
    </source>
</evidence>
<dbReference type="EMBL" id="JSYN01000036">
    <property type="protein sequence ID" value="KIA91037.1"/>
    <property type="molecule type" value="Genomic_DNA"/>
</dbReference>
<dbReference type="GO" id="GO:0009279">
    <property type="term" value="C:cell outer membrane"/>
    <property type="evidence" value="ECO:0007669"/>
    <property type="project" value="UniProtKB-SubCell"/>
</dbReference>
<feature type="domain" description="RagB/SusD" evidence="6">
    <location>
        <begin position="491"/>
        <end position="553"/>
    </location>
</feature>
<evidence type="ECO:0000313" key="7">
    <source>
        <dbReference type="EMBL" id="KIA91037.1"/>
    </source>
</evidence>
<evidence type="ECO:0000256" key="3">
    <source>
        <dbReference type="ARBA" id="ARBA00022729"/>
    </source>
</evidence>
<keyword evidence="3" id="KW-0732">Signal</keyword>
<name>A0A0C1FD96_9SPHI</name>
<reference evidence="7 8" key="1">
    <citation type="submission" date="2014-10" db="EMBL/GenBank/DDBJ databases">
        <title>Pedobacter Kyungheensis.</title>
        <authorList>
            <person name="Anderson B.M."/>
            <person name="Newman J.D."/>
        </authorList>
    </citation>
    <scope>NUCLEOTIDE SEQUENCE [LARGE SCALE GENOMIC DNA]</scope>
    <source>
        <strain evidence="7 8">KACC 16221</strain>
    </source>
</reference>
<dbReference type="SUPFAM" id="SSF48452">
    <property type="entry name" value="TPR-like"/>
    <property type="match status" value="1"/>
</dbReference>
<comment type="caution">
    <text evidence="7">The sequence shown here is derived from an EMBL/GenBank/DDBJ whole genome shotgun (WGS) entry which is preliminary data.</text>
</comment>
<organism evidence="7 8">
    <name type="scientific">Pedobacter kyungheensis</name>
    <dbReference type="NCBI Taxonomy" id="1069985"/>
    <lineage>
        <taxon>Bacteria</taxon>
        <taxon>Pseudomonadati</taxon>
        <taxon>Bacteroidota</taxon>
        <taxon>Sphingobacteriia</taxon>
        <taxon>Sphingobacteriales</taxon>
        <taxon>Sphingobacteriaceae</taxon>
        <taxon>Pedobacter</taxon>
    </lineage>
</organism>
<evidence type="ECO:0000259" key="6">
    <source>
        <dbReference type="Pfam" id="PF07980"/>
    </source>
</evidence>
<dbReference type="RefSeq" id="WP_039481798.1">
    <property type="nucleotide sequence ID" value="NZ_JSYN01000036.1"/>
</dbReference>
<keyword evidence="4" id="KW-0472">Membrane</keyword>
<evidence type="ECO:0000256" key="4">
    <source>
        <dbReference type="ARBA" id="ARBA00023136"/>
    </source>
</evidence>
<evidence type="ECO:0000256" key="5">
    <source>
        <dbReference type="ARBA" id="ARBA00023237"/>
    </source>
</evidence>
<dbReference type="Pfam" id="PF07980">
    <property type="entry name" value="SusD_RagB"/>
    <property type="match status" value="1"/>
</dbReference>
<gene>
    <name evidence="7" type="ORF">OC25_23740</name>
</gene>
<dbReference type="Gene3D" id="1.25.40.390">
    <property type="match status" value="1"/>
</dbReference>
<proteinExistence type="inferred from homology"/>
<dbReference type="Proteomes" id="UP000031246">
    <property type="component" value="Unassembled WGS sequence"/>
</dbReference>
<evidence type="ECO:0000256" key="1">
    <source>
        <dbReference type="ARBA" id="ARBA00004442"/>
    </source>
</evidence>
<dbReference type="AlphaFoldDB" id="A0A0C1FD96"/>
<keyword evidence="5" id="KW-0998">Cell outer membrane</keyword>
<dbReference type="InterPro" id="IPR012944">
    <property type="entry name" value="SusD_RagB_dom"/>
</dbReference>
<dbReference type="InterPro" id="IPR011990">
    <property type="entry name" value="TPR-like_helical_dom_sf"/>
</dbReference>
<protein>
    <recommendedName>
        <fullName evidence="6">RagB/SusD domain-containing protein</fullName>
    </recommendedName>
</protein>
<evidence type="ECO:0000256" key="2">
    <source>
        <dbReference type="ARBA" id="ARBA00006275"/>
    </source>
</evidence>
<keyword evidence="8" id="KW-1185">Reference proteome</keyword>